<keyword evidence="4" id="KW-0064">Aspartyl protease</keyword>
<dbReference type="Gene3D" id="2.40.70.10">
    <property type="entry name" value="Acid Proteases"/>
    <property type="match status" value="2"/>
</dbReference>
<reference evidence="11" key="2">
    <citation type="submission" date="2025-08" db="UniProtKB">
        <authorList>
            <consortium name="Ensembl"/>
        </authorList>
    </citation>
    <scope>IDENTIFICATION</scope>
</reference>
<name>A0AAY4AN60_9TELE</name>
<dbReference type="SUPFAM" id="SSF50630">
    <property type="entry name" value="Acid proteases"/>
    <property type="match status" value="1"/>
</dbReference>
<gene>
    <name evidence="11" type="primary">NAPSA</name>
</gene>
<keyword evidence="6 8" id="KW-1015">Disulfide bond</keyword>
<keyword evidence="7" id="KW-0325">Glycoprotein</keyword>
<evidence type="ECO:0000256" key="7">
    <source>
        <dbReference type="ARBA" id="ARBA00023180"/>
    </source>
</evidence>
<dbReference type="Proteomes" id="UP000694580">
    <property type="component" value="Chromosome 7"/>
</dbReference>
<evidence type="ECO:0000256" key="5">
    <source>
        <dbReference type="ARBA" id="ARBA00022801"/>
    </source>
</evidence>
<protein>
    <recommendedName>
        <fullName evidence="2">Renin</fullName>
    </recommendedName>
</protein>
<evidence type="ECO:0000313" key="12">
    <source>
        <dbReference type="Proteomes" id="UP000694580"/>
    </source>
</evidence>
<evidence type="ECO:0000256" key="9">
    <source>
        <dbReference type="SAM" id="SignalP"/>
    </source>
</evidence>
<dbReference type="GeneTree" id="ENSGT00940000160179"/>
<dbReference type="InterPro" id="IPR021109">
    <property type="entry name" value="Peptidase_aspartic_dom_sf"/>
</dbReference>
<dbReference type="InterPro" id="IPR001461">
    <property type="entry name" value="Aspartic_peptidase_A1"/>
</dbReference>
<dbReference type="Gene3D" id="2.60.40.1960">
    <property type="match status" value="1"/>
</dbReference>
<dbReference type="GO" id="GO:0006508">
    <property type="term" value="P:proteolysis"/>
    <property type="evidence" value="ECO:0007669"/>
    <property type="project" value="UniProtKB-KW"/>
</dbReference>
<reference evidence="11 12" key="1">
    <citation type="submission" date="2020-06" db="EMBL/GenBank/DDBJ databases">
        <authorList>
            <consortium name="Wellcome Sanger Institute Data Sharing"/>
        </authorList>
    </citation>
    <scope>NUCLEOTIDE SEQUENCE [LARGE SCALE GENOMIC DNA]</scope>
</reference>
<dbReference type="InterPro" id="IPR033121">
    <property type="entry name" value="PEPTIDASE_A1"/>
</dbReference>
<feature type="signal peptide" evidence="9">
    <location>
        <begin position="1"/>
        <end position="18"/>
    </location>
</feature>
<evidence type="ECO:0000259" key="10">
    <source>
        <dbReference type="PROSITE" id="PS51767"/>
    </source>
</evidence>
<evidence type="ECO:0000256" key="4">
    <source>
        <dbReference type="ARBA" id="ARBA00022750"/>
    </source>
</evidence>
<organism evidence="11 12">
    <name type="scientific">Denticeps clupeoides</name>
    <name type="common">denticle herring</name>
    <dbReference type="NCBI Taxonomy" id="299321"/>
    <lineage>
        <taxon>Eukaryota</taxon>
        <taxon>Metazoa</taxon>
        <taxon>Chordata</taxon>
        <taxon>Craniata</taxon>
        <taxon>Vertebrata</taxon>
        <taxon>Euteleostomi</taxon>
        <taxon>Actinopterygii</taxon>
        <taxon>Neopterygii</taxon>
        <taxon>Teleostei</taxon>
        <taxon>Clupei</taxon>
        <taxon>Clupeiformes</taxon>
        <taxon>Denticipitoidei</taxon>
        <taxon>Denticipitidae</taxon>
        <taxon>Denticeps</taxon>
    </lineage>
</organism>
<feature type="disulfide bond" evidence="8">
    <location>
        <begin position="253"/>
        <end position="257"/>
    </location>
</feature>
<sequence>MNQHAILFIALCLVQAQSTPLLRTQRLPEEQVKLGSGDNPEPTPFTVQLKNVKNAEYFGVISIGTPPQEFRVQFNTGTADTRIQSIMCLNVFPGCQNHRSYSSWLSKTYTKNGTPFSIDLVFIEEKGFISQDVLNVAGISIPDQLFVEVVKKQGPIYDLVGFDGVLGLAYPEKSLSSVTSVFDNIMASKQLPSNIFSFFLNGNRLSPLGGELMLGGTNPDYYDGDLHYVSVTKKGYWQILVDRIQTDDGYTMCSEGCQAAVLTGTATINGPSKDIAAIHRIIGAFPLDGQKHSVDCRSVPRLPEITFYLGGKEFTLAGKDYILMERMEKGLVCLSTFMALDVTPGYSEWALGVPFIRRFYTVFDRDNDRVGFAPVKKPVKPPKPGAL</sequence>
<dbReference type="PRINTS" id="PR00792">
    <property type="entry name" value="PEPSIN"/>
</dbReference>
<dbReference type="GO" id="GO:0005764">
    <property type="term" value="C:lysosome"/>
    <property type="evidence" value="ECO:0007669"/>
    <property type="project" value="TreeGrafter"/>
</dbReference>
<dbReference type="GO" id="GO:0005615">
    <property type="term" value="C:extracellular space"/>
    <property type="evidence" value="ECO:0007669"/>
    <property type="project" value="TreeGrafter"/>
</dbReference>
<keyword evidence="5" id="KW-0378">Hydrolase</keyword>
<dbReference type="AlphaFoldDB" id="A0AAY4AN60"/>
<keyword evidence="12" id="KW-1185">Reference proteome</keyword>
<dbReference type="Pfam" id="PF00026">
    <property type="entry name" value="Asp"/>
    <property type="match status" value="1"/>
</dbReference>
<evidence type="ECO:0000256" key="3">
    <source>
        <dbReference type="ARBA" id="ARBA00022670"/>
    </source>
</evidence>
<dbReference type="FunFam" id="2.40.70.10:FF:000008">
    <property type="entry name" value="Cathepsin D"/>
    <property type="match status" value="1"/>
</dbReference>
<reference evidence="11" key="3">
    <citation type="submission" date="2025-09" db="UniProtKB">
        <authorList>
            <consortium name="Ensembl"/>
        </authorList>
    </citation>
    <scope>IDENTIFICATION</scope>
</reference>
<keyword evidence="9" id="KW-0732">Signal</keyword>
<dbReference type="FunFam" id="2.40.70.10:FF:000002">
    <property type="entry name" value="Vacuolar aspartic proteinase"/>
    <property type="match status" value="1"/>
</dbReference>
<dbReference type="GO" id="GO:0004190">
    <property type="term" value="F:aspartic-type endopeptidase activity"/>
    <property type="evidence" value="ECO:0007669"/>
    <property type="project" value="UniProtKB-KW"/>
</dbReference>
<dbReference type="Ensembl" id="ENSDCDT00010010781.1">
    <property type="protein sequence ID" value="ENSDCDP00010010283.1"/>
    <property type="gene ID" value="ENSDCDG00010004561.1"/>
</dbReference>
<evidence type="ECO:0000313" key="11">
    <source>
        <dbReference type="Ensembl" id="ENSDCDP00010010283.1"/>
    </source>
</evidence>
<feature type="chain" id="PRO_5044318336" description="Renin" evidence="9">
    <location>
        <begin position="19"/>
        <end position="387"/>
    </location>
</feature>
<dbReference type="PANTHER" id="PTHR47966:SF83">
    <property type="entry name" value="NAPSIN-A"/>
    <property type="match status" value="1"/>
</dbReference>
<accession>A0AAY4AN60</accession>
<feature type="disulfide bond" evidence="8">
    <location>
        <begin position="88"/>
        <end position="95"/>
    </location>
</feature>
<keyword evidence="3" id="KW-0645">Protease</keyword>
<evidence type="ECO:0000256" key="1">
    <source>
        <dbReference type="ARBA" id="ARBA00007447"/>
    </source>
</evidence>
<dbReference type="PANTHER" id="PTHR47966">
    <property type="entry name" value="BETA-SITE APP-CLEAVING ENZYME, ISOFORM A-RELATED"/>
    <property type="match status" value="1"/>
</dbReference>
<evidence type="ECO:0000256" key="2">
    <source>
        <dbReference type="ARBA" id="ARBA00014776"/>
    </source>
</evidence>
<feature type="domain" description="Peptidase A1" evidence="10">
    <location>
        <begin position="57"/>
        <end position="373"/>
    </location>
</feature>
<dbReference type="PROSITE" id="PS51767">
    <property type="entry name" value="PEPTIDASE_A1"/>
    <property type="match status" value="1"/>
</dbReference>
<evidence type="ECO:0000256" key="6">
    <source>
        <dbReference type="ARBA" id="ARBA00023157"/>
    </source>
</evidence>
<evidence type="ECO:0000256" key="8">
    <source>
        <dbReference type="PIRSR" id="PIRSR601461-2"/>
    </source>
</evidence>
<comment type="similarity">
    <text evidence="1">Belongs to the peptidase A1 family.</text>
</comment>
<proteinExistence type="inferred from homology"/>